<dbReference type="GO" id="GO:0006508">
    <property type="term" value="P:proteolysis"/>
    <property type="evidence" value="ECO:0007669"/>
    <property type="project" value="UniProtKB-KW"/>
</dbReference>
<proteinExistence type="inferred from homology"/>
<dbReference type="InterPro" id="IPR029058">
    <property type="entry name" value="AB_hydrolase_fold"/>
</dbReference>
<dbReference type="AlphaFoldDB" id="A0A0D8HJA1"/>
<comment type="caution">
    <text evidence="7">The sequence shown here is derived from an EMBL/GenBank/DDBJ whole genome shotgun (WGS) entry which is preliminary data.</text>
</comment>
<name>A0A0D8HJA1_9ACTN</name>
<dbReference type="Gene3D" id="3.40.50.1820">
    <property type="entry name" value="alpha/beta hydrolase"/>
    <property type="match status" value="1"/>
</dbReference>
<dbReference type="InterPro" id="IPR001375">
    <property type="entry name" value="Peptidase_S9_cat"/>
</dbReference>
<evidence type="ECO:0000256" key="4">
    <source>
        <dbReference type="ARBA" id="ARBA00022825"/>
    </source>
</evidence>
<keyword evidence="3 7" id="KW-0378">Hydrolase</keyword>
<dbReference type="InterPro" id="IPR023302">
    <property type="entry name" value="Pept_S9A_N"/>
</dbReference>
<evidence type="ECO:0000256" key="1">
    <source>
        <dbReference type="ARBA" id="ARBA00005228"/>
    </source>
</evidence>
<dbReference type="EMBL" id="JXYS01000029">
    <property type="protein sequence ID" value="KJF17842.1"/>
    <property type="molecule type" value="Genomic_DNA"/>
</dbReference>
<evidence type="ECO:0000313" key="7">
    <source>
        <dbReference type="EMBL" id="KJF17842.1"/>
    </source>
</evidence>
<comment type="similarity">
    <text evidence="1">Belongs to the peptidase S9A family.</text>
</comment>
<dbReference type="SUPFAM" id="SSF50993">
    <property type="entry name" value="Peptidase/esterase 'gauge' domain"/>
    <property type="match status" value="1"/>
</dbReference>
<dbReference type="PANTHER" id="PTHR11757:SF19">
    <property type="entry name" value="PROLYL ENDOPEPTIDASE-LIKE"/>
    <property type="match status" value="1"/>
</dbReference>
<keyword evidence="2 7" id="KW-0645">Protease</keyword>
<dbReference type="Proteomes" id="UP000032360">
    <property type="component" value="Unassembled WGS sequence"/>
</dbReference>
<dbReference type="InterPro" id="IPR051543">
    <property type="entry name" value="Serine_Peptidase_S9A"/>
</dbReference>
<feature type="domain" description="Peptidase S9 prolyl oligopeptidase catalytic" evidence="5">
    <location>
        <begin position="479"/>
        <end position="694"/>
    </location>
</feature>
<dbReference type="PANTHER" id="PTHR11757">
    <property type="entry name" value="PROTEASE FAMILY S9A OLIGOPEPTIDASE"/>
    <property type="match status" value="1"/>
</dbReference>
<dbReference type="STRING" id="1280514.AXFE_13390"/>
<dbReference type="InterPro" id="IPR002470">
    <property type="entry name" value="Peptidase_S9A"/>
</dbReference>
<evidence type="ECO:0000256" key="3">
    <source>
        <dbReference type="ARBA" id="ARBA00022801"/>
    </source>
</evidence>
<evidence type="ECO:0000256" key="2">
    <source>
        <dbReference type="ARBA" id="ARBA00022670"/>
    </source>
</evidence>
<dbReference type="Gene3D" id="2.130.10.120">
    <property type="entry name" value="Prolyl oligopeptidase, N-terminal domain"/>
    <property type="match status" value="1"/>
</dbReference>
<keyword evidence="8" id="KW-1185">Reference proteome</keyword>
<dbReference type="EC" id="3.4.21.83" evidence="7"/>
<dbReference type="Pfam" id="PF00326">
    <property type="entry name" value="Peptidase_S9"/>
    <property type="match status" value="1"/>
</dbReference>
<feature type="domain" description="Peptidase S9A N-terminal" evidence="6">
    <location>
        <begin position="28"/>
        <end position="419"/>
    </location>
</feature>
<dbReference type="OrthoDB" id="9801421at2"/>
<reference evidence="7 8" key="1">
    <citation type="submission" date="2015-01" db="EMBL/GenBank/DDBJ databases">
        <title>Draft genome of the acidophilic iron oxidizer Acidithrix ferrooxidans strain Py-F3.</title>
        <authorList>
            <person name="Poehlein A."/>
            <person name="Eisen S."/>
            <person name="Schloemann M."/>
            <person name="Johnson B.D."/>
            <person name="Daniel R."/>
            <person name="Muehling M."/>
        </authorList>
    </citation>
    <scope>NUCLEOTIDE SEQUENCE [LARGE SCALE GENOMIC DNA]</scope>
    <source>
        <strain evidence="7 8">Py-F3</strain>
    </source>
</reference>
<gene>
    <name evidence="7" type="primary">ptrB</name>
    <name evidence="7" type="ORF">AXFE_13390</name>
</gene>
<dbReference type="GO" id="GO:0004252">
    <property type="term" value="F:serine-type endopeptidase activity"/>
    <property type="evidence" value="ECO:0007669"/>
    <property type="project" value="UniProtKB-EC"/>
</dbReference>
<evidence type="ECO:0000259" key="5">
    <source>
        <dbReference type="Pfam" id="PF00326"/>
    </source>
</evidence>
<keyword evidence="4" id="KW-0720">Serine protease</keyword>
<accession>A0A0D8HJA1</accession>
<evidence type="ECO:0000259" key="6">
    <source>
        <dbReference type="Pfam" id="PF02897"/>
    </source>
</evidence>
<dbReference type="SUPFAM" id="SSF53474">
    <property type="entry name" value="alpha/beta-Hydrolases"/>
    <property type="match status" value="1"/>
</dbReference>
<protein>
    <submittedName>
        <fullName evidence="7">Protease 2</fullName>
        <ecNumber evidence="7">3.4.21.83</ecNumber>
    </submittedName>
</protein>
<dbReference type="Pfam" id="PF02897">
    <property type="entry name" value="Peptidase_S9_N"/>
    <property type="match status" value="1"/>
</dbReference>
<evidence type="ECO:0000313" key="8">
    <source>
        <dbReference type="Proteomes" id="UP000032360"/>
    </source>
</evidence>
<sequence>MSAVSKIFKSLTPPKLPPKNPSILLGLGEPRIDNYFWMNESENPSVRTFIDEENAFARTVLSNLEPLREKVYSEFLERIELEDHGVPQRRKHFWYYGATDKESQYEIHFRYKDRGYGEPTIVEQDVEVVLNENELAQGHEFFSLGSTALSDDENLIAYGIDTTGAENYEIYIKDLSTGKTIHIPTQNATYGLEFDIQAKRLFWVESDDATRPYKVNVIDLNNIEQGSMELYKDDDQSFGVSIGRSKDNKTLIVDSSSTTSSEAYFLDLSDPQAQLELFQRRTNGLEYSVEPIGDQIYILSNLKNDNFHISICPRGQMSLENWSDLLPIEPNIKIEAIEIFDHHLAIEERRDGFARIRIVDLLDQSSFEIPVQDEASTLELSANPEMDANSLRYSYTSMTTPRSTFEIDLKSKEIKLLKQTKVLGGFDPSDYSSAVIRIRARDGVEVGVSLIYPRDISQDGNNPVVLYGYGSYEHSIDPRFSTLRLSLCSRGAIFAIAHIRGGGELGRQWYLDGKLVKKHNTFNDFVDVARGLVDLGWTQPGKIMIMGGSAGGMLVGAALNQDPSLFGGVIAEVPFVDCLTTISNPSLPLTIPEWEEWGNPLDDYTIYKEMLSYSPYDNVAAGVEYPPLLVTSGLTDPRVSYVEPSKWVAKIREITTNPKVILWTETSAGHFGTSGRFNEWEMESRIYAFVLGCLFDDIEELNNKVN</sequence>
<dbReference type="RefSeq" id="WP_052605082.1">
    <property type="nucleotide sequence ID" value="NZ_JXYS01000029.1"/>
</dbReference>
<dbReference type="PATRIC" id="fig|1280514.3.peg.1747"/>
<organism evidence="7 8">
    <name type="scientific">Acidithrix ferrooxidans</name>
    <dbReference type="NCBI Taxonomy" id="1280514"/>
    <lineage>
        <taxon>Bacteria</taxon>
        <taxon>Bacillati</taxon>
        <taxon>Actinomycetota</taxon>
        <taxon>Acidimicrobiia</taxon>
        <taxon>Acidimicrobiales</taxon>
        <taxon>Acidimicrobiaceae</taxon>
        <taxon>Acidithrix</taxon>
    </lineage>
</organism>
<dbReference type="PRINTS" id="PR00862">
    <property type="entry name" value="PROLIGOPTASE"/>
</dbReference>